<evidence type="ECO:0000313" key="2">
    <source>
        <dbReference type="Proteomes" id="UP000031338"/>
    </source>
</evidence>
<dbReference type="AlphaFoldDB" id="A0A0B8ZZU2"/>
<comment type="caution">
    <text evidence="1">The sequence shown here is derived from an EMBL/GenBank/DDBJ whole genome shotgun (WGS) entry which is preliminary data.</text>
</comment>
<gene>
    <name evidence="1" type="ORF">NJ75_04169</name>
</gene>
<organism evidence="1 2">
    <name type="scientific">Novosphingobium subterraneum</name>
    <dbReference type="NCBI Taxonomy" id="48936"/>
    <lineage>
        <taxon>Bacteria</taxon>
        <taxon>Pseudomonadati</taxon>
        <taxon>Pseudomonadota</taxon>
        <taxon>Alphaproteobacteria</taxon>
        <taxon>Sphingomonadales</taxon>
        <taxon>Sphingomonadaceae</taxon>
        <taxon>Novosphingobium</taxon>
    </lineage>
</organism>
<name>A0A0B8ZZU2_9SPHN</name>
<proteinExistence type="predicted"/>
<reference evidence="1 2" key="1">
    <citation type="submission" date="2014-10" db="EMBL/GenBank/DDBJ databases">
        <title>Draft genome sequence of Novosphingobium subterraneum DSM 12447.</title>
        <authorList>
            <person name="Gan H.M."/>
            <person name="Gan H.Y."/>
            <person name="Savka M.A."/>
        </authorList>
    </citation>
    <scope>NUCLEOTIDE SEQUENCE [LARGE SCALE GENOMIC DNA]</scope>
    <source>
        <strain evidence="1 2">DSM 12447</strain>
    </source>
</reference>
<dbReference type="EMBL" id="JRVC01000028">
    <property type="protein sequence ID" value="KHS42607.1"/>
    <property type="molecule type" value="Genomic_DNA"/>
</dbReference>
<protein>
    <submittedName>
        <fullName evidence="1">Uncharacterized protein</fullName>
    </submittedName>
</protein>
<dbReference type="Proteomes" id="UP000031338">
    <property type="component" value="Unassembled WGS sequence"/>
</dbReference>
<accession>A0A0B8ZZU2</accession>
<keyword evidence="2" id="KW-1185">Reference proteome</keyword>
<sequence>MAQIDGDGGEEGVEFGLAPFRLDQLQRCSRMEALGQTFDLIGIEDRIGLEHPAGLVSLFTGIGSFHLLGVALVEDRYG</sequence>
<evidence type="ECO:0000313" key="1">
    <source>
        <dbReference type="EMBL" id="KHS42607.1"/>
    </source>
</evidence>